<protein>
    <submittedName>
        <fullName evidence="8">Ciliary microtubule inner protein 2B isoform X2</fullName>
    </submittedName>
</protein>
<dbReference type="PANTHER" id="PTHR22146">
    <property type="entry name" value="CAT EYE SYNDROME CRITICAL REGION PROTEIN 6"/>
    <property type="match status" value="1"/>
</dbReference>
<evidence type="ECO:0000256" key="2">
    <source>
        <dbReference type="ARBA" id="ARBA00022490"/>
    </source>
</evidence>
<gene>
    <name evidence="8" type="primary">LOC100205821</name>
</gene>
<evidence type="ECO:0000256" key="1">
    <source>
        <dbReference type="ARBA" id="ARBA00004430"/>
    </source>
</evidence>
<comment type="subcellular location">
    <subcellularLocation>
        <location evidence="1">Cytoplasm</location>
        <location evidence="1">Cytoskeleton</location>
        <location evidence="1">Cilium axoneme</location>
    </subcellularLocation>
</comment>
<keyword evidence="2" id="KW-0963">Cytoplasm</keyword>
<evidence type="ECO:0000259" key="6">
    <source>
        <dbReference type="Pfam" id="PF10629"/>
    </source>
</evidence>
<organism evidence="7 8">
    <name type="scientific">Hydra vulgaris</name>
    <name type="common">Hydra</name>
    <name type="synonym">Hydra attenuata</name>
    <dbReference type="NCBI Taxonomy" id="6087"/>
    <lineage>
        <taxon>Eukaryota</taxon>
        <taxon>Metazoa</taxon>
        <taxon>Cnidaria</taxon>
        <taxon>Hydrozoa</taxon>
        <taxon>Hydroidolina</taxon>
        <taxon>Anthoathecata</taxon>
        <taxon>Aplanulata</taxon>
        <taxon>Hydridae</taxon>
        <taxon>Hydra</taxon>
    </lineage>
</organism>
<dbReference type="PANTHER" id="PTHR22146:SF17">
    <property type="entry name" value="PROTEIN FAM166B-LIKE PROTEIN"/>
    <property type="match status" value="1"/>
</dbReference>
<evidence type="ECO:0000256" key="5">
    <source>
        <dbReference type="ARBA" id="ARBA00035661"/>
    </source>
</evidence>
<dbReference type="Proteomes" id="UP001652625">
    <property type="component" value="Chromosome 03"/>
</dbReference>
<dbReference type="GeneID" id="100205821"/>
<feature type="domain" description="Ciliary microtubule inner protein 2A-C-like" evidence="6">
    <location>
        <begin position="23"/>
        <end position="71"/>
    </location>
</feature>
<proteinExistence type="inferred from homology"/>
<evidence type="ECO:0000313" key="8">
    <source>
        <dbReference type="RefSeq" id="XP_065650030.1"/>
    </source>
</evidence>
<reference evidence="8" key="1">
    <citation type="submission" date="2025-08" db="UniProtKB">
        <authorList>
            <consortium name="RefSeq"/>
        </authorList>
    </citation>
    <scope>IDENTIFICATION</scope>
</reference>
<sequence>MALGNDGETLFVKEKLLNSNRSSFVPGYCGHKPLLKFSFGHTYGFHTSQLSEKAEEKNHSKNSVYSKKKNFDDLPEEKSCLQTKQFVSGYTGYIPQHMLKYGKTFKRTSEEAMSEFRWREFLKKNAEKQLMETVKNYEKLEIKNLYPKTRHSRYKTGNFVVKDFGDKGNKSCFKAPISGYQGYVPKCEKHMLGCSYTQWVKNAYEDLNISKNSSNLLHKNNQGSTKFSKFYTEPLQSSDESLLGSVLLKDAGMIPHYTGHVPQQRFTFGSTYSDSTRKVLMS</sequence>
<feature type="domain" description="Ciliary microtubule inner protein 2A-C-like" evidence="6">
    <location>
        <begin position="252"/>
        <end position="280"/>
    </location>
</feature>
<evidence type="ECO:0000256" key="3">
    <source>
        <dbReference type="ARBA" id="ARBA00023212"/>
    </source>
</evidence>
<accession>A0ABM4BLT1</accession>
<evidence type="ECO:0000313" key="7">
    <source>
        <dbReference type="Proteomes" id="UP001652625"/>
    </source>
</evidence>
<dbReference type="RefSeq" id="XP_065650030.1">
    <property type="nucleotide sequence ID" value="XM_065793958.1"/>
</dbReference>
<keyword evidence="3" id="KW-0206">Cytoskeleton</keyword>
<dbReference type="InterPro" id="IPR018902">
    <property type="entry name" value="CMI2A-C-like_dom"/>
</dbReference>
<evidence type="ECO:0000256" key="4">
    <source>
        <dbReference type="ARBA" id="ARBA00023273"/>
    </source>
</evidence>
<comment type="similarity">
    <text evidence="5">Belongs to the CIMIP2 family.</text>
</comment>
<keyword evidence="7" id="KW-1185">Reference proteome</keyword>
<dbReference type="Pfam" id="PF10629">
    <property type="entry name" value="CMI2B-like"/>
    <property type="match status" value="2"/>
</dbReference>
<name>A0ABM4BLT1_HYDVU</name>
<keyword evidence="4" id="KW-0966">Cell projection</keyword>